<dbReference type="PROSITE" id="PS00107">
    <property type="entry name" value="PROTEIN_KINASE_ATP"/>
    <property type="match status" value="1"/>
</dbReference>
<dbReference type="InterPro" id="IPR027417">
    <property type="entry name" value="P-loop_NTPase"/>
</dbReference>
<feature type="domain" description="Protein kinase" evidence="5">
    <location>
        <begin position="354"/>
        <end position="646"/>
    </location>
</feature>
<dbReference type="PANTHER" id="PTHR44329:SF291">
    <property type="entry name" value="PROTEIN KINASE DOMAIN-CONTAINING PROTEIN"/>
    <property type="match status" value="1"/>
</dbReference>
<evidence type="ECO:0000256" key="2">
    <source>
        <dbReference type="ARBA" id="ARBA00022840"/>
    </source>
</evidence>
<gene>
    <name evidence="6" type="ORF">CVLEPA_LOCUS390</name>
</gene>
<dbReference type="EMBL" id="CAWYQH010000001">
    <property type="protein sequence ID" value="CAK8671343.1"/>
    <property type="molecule type" value="Genomic_DNA"/>
</dbReference>
<dbReference type="Gene3D" id="1.10.510.10">
    <property type="entry name" value="Transferase(Phosphotransferase) domain 1"/>
    <property type="match status" value="1"/>
</dbReference>
<dbReference type="InterPro" id="IPR008271">
    <property type="entry name" value="Ser/Thr_kinase_AS"/>
</dbReference>
<proteinExistence type="predicted"/>
<evidence type="ECO:0000256" key="4">
    <source>
        <dbReference type="SAM" id="Coils"/>
    </source>
</evidence>
<dbReference type="Pfam" id="PF00069">
    <property type="entry name" value="Pkinase"/>
    <property type="match status" value="1"/>
</dbReference>
<feature type="coiled-coil region" evidence="4">
    <location>
        <begin position="180"/>
        <end position="207"/>
    </location>
</feature>
<dbReference type="PROSITE" id="PS00108">
    <property type="entry name" value="PROTEIN_KINASE_ST"/>
    <property type="match status" value="1"/>
</dbReference>
<dbReference type="Gene3D" id="3.40.50.300">
    <property type="entry name" value="P-loop containing nucleotide triphosphate hydrolases"/>
    <property type="match status" value="1"/>
</dbReference>
<feature type="coiled-coil region" evidence="4">
    <location>
        <begin position="262"/>
        <end position="315"/>
    </location>
</feature>
<feature type="binding site" evidence="3">
    <location>
        <position position="382"/>
    </location>
    <ligand>
        <name>ATP</name>
        <dbReference type="ChEBI" id="CHEBI:30616"/>
    </ligand>
</feature>
<dbReference type="SMART" id="SM00220">
    <property type="entry name" value="S_TKc"/>
    <property type="match status" value="1"/>
</dbReference>
<dbReference type="PROSITE" id="PS50011">
    <property type="entry name" value="PROTEIN_KINASE_DOM"/>
    <property type="match status" value="1"/>
</dbReference>
<reference evidence="6 7" key="1">
    <citation type="submission" date="2024-02" db="EMBL/GenBank/DDBJ databases">
        <authorList>
            <person name="Daric V."/>
            <person name="Darras S."/>
        </authorList>
    </citation>
    <scope>NUCLEOTIDE SEQUENCE [LARGE SCALE GENOMIC DNA]</scope>
</reference>
<name>A0ABP0F079_CLALP</name>
<comment type="caution">
    <text evidence="6">The sequence shown here is derived from an EMBL/GenBank/DDBJ whole genome shotgun (WGS) entry which is preliminary data.</text>
</comment>
<dbReference type="Proteomes" id="UP001642483">
    <property type="component" value="Unassembled WGS sequence"/>
</dbReference>
<dbReference type="PANTHER" id="PTHR44329">
    <property type="entry name" value="SERINE/THREONINE-PROTEIN KINASE TNNI3K-RELATED"/>
    <property type="match status" value="1"/>
</dbReference>
<keyword evidence="4" id="KW-0175">Coiled coil</keyword>
<dbReference type="InterPro" id="IPR015894">
    <property type="entry name" value="Guanylate-bd_N"/>
</dbReference>
<evidence type="ECO:0000256" key="3">
    <source>
        <dbReference type="PROSITE-ProRule" id="PRU10141"/>
    </source>
</evidence>
<keyword evidence="1 3" id="KW-0547">Nucleotide-binding</keyword>
<keyword evidence="2 3" id="KW-0067">ATP-binding</keyword>
<dbReference type="InterPro" id="IPR000719">
    <property type="entry name" value="Prot_kinase_dom"/>
</dbReference>
<accession>A0ABP0F079</accession>
<dbReference type="InterPro" id="IPR017441">
    <property type="entry name" value="Protein_kinase_ATP_BS"/>
</dbReference>
<sequence length="711" mass="82480">MKKYAEEGQAKDNSELEYYYFQNLCFLIRDWDDKDHEHGLDGGQQYLDELRQKMKLTGQLDKTFQEMKCFLIPYPGQAIRESYEPGVEGFLPAKNLDGKFKKNLEKLFCFLFEKLVDVKRLRNCPLTGESFLHLCCELNKLLKSSNLLEPLSTMKVFASVETSITCKELVDSCKNKMDSLKDKVVSKKELQNILDKLEKDSAKELRDIYNFPYEDVKAEQELFLKRDIQALYPHYESEVSTREIEVRRHFEELLEKCFTVFKEKIEKEIEVAKMEAKESFKKECPEVPFLSDEYEEKLQLKMEKIFEKEKEVEKDEQTQSHSLQNKLNAEEISTTKKKELDATFIPLDKIDEVSDDKGFLGRGSFGTIRLAFTDGHGAVAIKRFNTTGTRTKIDDENSKMIETVRNYKMAAHENLVRLHGYSKWPDAQIGIVMEYMPGRNLDDFLFAKKKDGNYKISRIPAVIQLRICDDVASGIAFLHYGFSKNLRMTHGDLKPENVLLTTDLRCKVSDLDGAHLATCTEAQTTKKKQENIIHTCLYSAPERLRGSTCRTSKAMDVYSYSLICYIVITRVLPFPETWQREDLVANVANGHYRPSLDKVKCVKKDFRRNDAEIIDLLCQEMVKCWQEQPEKRPTISEVRDIFHRKFAAADQSEVAADVAEITREMDIKIPDRSQYKFKSNTEENMSISKPAISDTKQSRLIYDQDNSLDYC</sequence>
<dbReference type="Pfam" id="PF02263">
    <property type="entry name" value="GBP"/>
    <property type="match status" value="1"/>
</dbReference>
<evidence type="ECO:0000256" key="1">
    <source>
        <dbReference type="ARBA" id="ARBA00022741"/>
    </source>
</evidence>
<keyword evidence="7" id="KW-1185">Reference proteome</keyword>
<dbReference type="InterPro" id="IPR051681">
    <property type="entry name" value="Ser/Thr_Kinases-Pseudokinases"/>
</dbReference>
<dbReference type="SUPFAM" id="SSF56112">
    <property type="entry name" value="Protein kinase-like (PK-like)"/>
    <property type="match status" value="1"/>
</dbReference>
<evidence type="ECO:0000313" key="7">
    <source>
        <dbReference type="Proteomes" id="UP001642483"/>
    </source>
</evidence>
<evidence type="ECO:0000259" key="5">
    <source>
        <dbReference type="PROSITE" id="PS50011"/>
    </source>
</evidence>
<evidence type="ECO:0000313" key="6">
    <source>
        <dbReference type="EMBL" id="CAK8671343.1"/>
    </source>
</evidence>
<dbReference type="InterPro" id="IPR011009">
    <property type="entry name" value="Kinase-like_dom_sf"/>
</dbReference>
<organism evidence="6 7">
    <name type="scientific">Clavelina lepadiformis</name>
    <name type="common">Light-bulb sea squirt</name>
    <name type="synonym">Ascidia lepadiformis</name>
    <dbReference type="NCBI Taxonomy" id="159417"/>
    <lineage>
        <taxon>Eukaryota</taxon>
        <taxon>Metazoa</taxon>
        <taxon>Chordata</taxon>
        <taxon>Tunicata</taxon>
        <taxon>Ascidiacea</taxon>
        <taxon>Aplousobranchia</taxon>
        <taxon>Clavelinidae</taxon>
        <taxon>Clavelina</taxon>
    </lineage>
</organism>
<protein>
    <recommendedName>
        <fullName evidence="5">Protein kinase domain-containing protein</fullName>
    </recommendedName>
</protein>